<dbReference type="SUPFAM" id="SSF51366">
    <property type="entry name" value="Ribulose-phoshate binding barrel"/>
    <property type="match status" value="1"/>
</dbReference>
<proteinExistence type="predicted"/>
<reference evidence="1" key="1">
    <citation type="journal article" date="2014" name="Front. Microbiol.">
        <title>High frequency of phylogenetically diverse reductive dehalogenase-homologous genes in deep subseafloor sedimentary metagenomes.</title>
        <authorList>
            <person name="Kawai M."/>
            <person name="Futagami T."/>
            <person name="Toyoda A."/>
            <person name="Takaki Y."/>
            <person name="Nishi S."/>
            <person name="Hori S."/>
            <person name="Arai W."/>
            <person name="Tsubouchi T."/>
            <person name="Morono Y."/>
            <person name="Uchiyama I."/>
            <person name="Ito T."/>
            <person name="Fujiyama A."/>
            <person name="Inagaki F."/>
            <person name="Takami H."/>
        </authorList>
    </citation>
    <scope>NUCLEOTIDE SEQUENCE</scope>
    <source>
        <strain evidence="1">Expedition CK06-06</strain>
    </source>
</reference>
<comment type="caution">
    <text evidence="1">The sequence shown here is derived from an EMBL/GenBank/DDBJ whole genome shotgun (WGS) entry which is preliminary data.</text>
</comment>
<protein>
    <recommendedName>
        <fullName evidence="2">1-(5-phosphoribosyl)-5-((5-phosphoribosylamino)methylideneamino)imidazole-4-carboxamide isomerase</fullName>
    </recommendedName>
</protein>
<organism evidence="1">
    <name type="scientific">marine sediment metagenome</name>
    <dbReference type="NCBI Taxonomy" id="412755"/>
    <lineage>
        <taxon>unclassified sequences</taxon>
        <taxon>metagenomes</taxon>
        <taxon>ecological metagenomes</taxon>
    </lineage>
</organism>
<sequence>MEWIAMLVFPAVDIRKGRCVRLIQGRPDEEKVYYEQPWRAALHWQEQGARALHIVDLDG</sequence>
<evidence type="ECO:0008006" key="2">
    <source>
        <dbReference type="Google" id="ProtNLM"/>
    </source>
</evidence>
<name>X1B538_9ZZZZ</name>
<dbReference type="Pfam" id="PF00977">
    <property type="entry name" value="His_biosynth"/>
    <property type="match status" value="1"/>
</dbReference>
<dbReference type="Gene3D" id="3.20.20.70">
    <property type="entry name" value="Aldolase class I"/>
    <property type="match status" value="1"/>
</dbReference>
<gene>
    <name evidence="1" type="ORF">S01H4_25340</name>
</gene>
<dbReference type="InterPro" id="IPR013785">
    <property type="entry name" value="Aldolase_TIM"/>
</dbReference>
<dbReference type="GO" id="GO:0000105">
    <property type="term" value="P:L-histidine biosynthetic process"/>
    <property type="evidence" value="ECO:0007669"/>
    <property type="project" value="InterPro"/>
</dbReference>
<dbReference type="AlphaFoldDB" id="X1B538"/>
<dbReference type="InterPro" id="IPR006062">
    <property type="entry name" value="His_biosynth"/>
</dbReference>
<accession>X1B538</accession>
<evidence type="ECO:0000313" key="1">
    <source>
        <dbReference type="EMBL" id="GAG76407.1"/>
    </source>
</evidence>
<feature type="non-terminal residue" evidence="1">
    <location>
        <position position="59"/>
    </location>
</feature>
<dbReference type="EMBL" id="BART01012044">
    <property type="protein sequence ID" value="GAG76407.1"/>
    <property type="molecule type" value="Genomic_DNA"/>
</dbReference>
<dbReference type="InterPro" id="IPR011060">
    <property type="entry name" value="RibuloseP-bd_barrel"/>
</dbReference>